<keyword evidence="1" id="KW-0812">Transmembrane</keyword>
<evidence type="ECO:0000313" key="4">
    <source>
        <dbReference type="Proteomes" id="UP000198748"/>
    </source>
</evidence>
<feature type="transmembrane region" description="Helical" evidence="1">
    <location>
        <begin position="12"/>
        <end position="30"/>
    </location>
</feature>
<dbReference type="PANTHER" id="PTHR34220:SF7">
    <property type="entry name" value="SENSOR HISTIDINE KINASE YPDA"/>
    <property type="match status" value="1"/>
</dbReference>
<dbReference type="Proteomes" id="UP000198748">
    <property type="component" value="Unassembled WGS sequence"/>
</dbReference>
<dbReference type="PANTHER" id="PTHR34220">
    <property type="entry name" value="SENSOR HISTIDINE KINASE YPDA"/>
    <property type="match status" value="1"/>
</dbReference>
<feature type="transmembrane region" description="Helical" evidence="1">
    <location>
        <begin position="77"/>
        <end position="96"/>
    </location>
</feature>
<dbReference type="Pfam" id="PF06580">
    <property type="entry name" value="His_kinase"/>
    <property type="match status" value="1"/>
</dbReference>
<keyword evidence="3" id="KW-0418">Kinase</keyword>
<dbReference type="RefSeq" id="WP_090145720.1">
    <property type="nucleotide sequence ID" value="NZ_FNAN01000001.1"/>
</dbReference>
<dbReference type="OrthoDB" id="927174at2"/>
<keyword evidence="1" id="KW-1133">Transmembrane helix</keyword>
<dbReference type="GO" id="GO:0016020">
    <property type="term" value="C:membrane"/>
    <property type="evidence" value="ECO:0007669"/>
    <property type="project" value="InterPro"/>
</dbReference>
<evidence type="ECO:0000256" key="1">
    <source>
        <dbReference type="SAM" id="Phobius"/>
    </source>
</evidence>
<feature type="transmembrane region" description="Helical" evidence="1">
    <location>
        <begin position="36"/>
        <end position="56"/>
    </location>
</feature>
<dbReference type="InterPro" id="IPR010559">
    <property type="entry name" value="Sig_transdc_His_kin_internal"/>
</dbReference>
<dbReference type="EMBL" id="FNAN01000001">
    <property type="protein sequence ID" value="SDD48982.1"/>
    <property type="molecule type" value="Genomic_DNA"/>
</dbReference>
<proteinExistence type="predicted"/>
<reference evidence="4" key="1">
    <citation type="submission" date="2016-10" db="EMBL/GenBank/DDBJ databases">
        <authorList>
            <person name="Varghese N."/>
            <person name="Submissions S."/>
        </authorList>
    </citation>
    <scope>NUCLEOTIDE SEQUENCE [LARGE SCALE GENOMIC DNA]</scope>
    <source>
        <strain evidence="4">DSM 25329</strain>
    </source>
</reference>
<dbReference type="STRING" id="659014.SAMN04487996_101145"/>
<keyword evidence="1" id="KW-0472">Membrane</keyword>
<protein>
    <submittedName>
        <fullName evidence="3">Histidine kinase</fullName>
    </submittedName>
</protein>
<feature type="transmembrane region" description="Helical" evidence="1">
    <location>
        <begin position="108"/>
        <end position="131"/>
    </location>
</feature>
<dbReference type="InterPro" id="IPR050640">
    <property type="entry name" value="Bact_2-comp_sensor_kinase"/>
</dbReference>
<organism evidence="3 4">
    <name type="scientific">Dyadobacter soli</name>
    <dbReference type="NCBI Taxonomy" id="659014"/>
    <lineage>
        <taxon>Bacteria</taxon>
        <taxon>Pseudomonadati</taxon>
        <taxon>Bacteroidota</taxon>
        <taxon>Cytophagia</taxon>
        <taxon>Cytophagales</taxon>
        <taxon>Spirosomataceae</taxon>
        <taxon>Dyadobacter</taxon>
    </lineage>
</organism>
<keyword evidence="3" id="KW-0808">Transferase</keyword>
<dbReference type="GO" id="GO:0000155">
    <property type="term" value="F:phosphorelay sensor kinase activity"/>
    <property type="evidence" value="ECO:0007669"/>
    <property type="project" value="InterPro"/>
</dbReference>
<gene>
    <name evidence="3" type="ORF">SAMN04487996_101145</name>
</gene>
<keyword evidence="4" id="KW-1185">Reference proteome</keyword>
<dbReference type="AlphaFoldDB" id="A0A1G6V5V9"/>
<evidence type="ECO:0000313" key="3">
    <source>
        <dbReference type="EMBL" id="SDD48982.1"/>
    </source>
</evidence>
<evidence type="ECO:0000259" key="2">
    <source>
        <dbReference type="Pfam" id="PF06580"/>
    </source>
</evidence>
<name>A0A1G6V5V9_9BACT</name>
<feature type="domain" description="Signal transduction histidine kinase internal region" evidence="2">
    <location>
        <begin position="153"/>
        <end position="230"/>
    </location>
</feature>
<sequence>MVQKTFRVSAVIVWLSSLSLGILTTVPKIAEKHPNGFEAVTSALITTSFTLFVWYFNIYSLPKFTKEHSSSGFSYPLLFRSIAIGIVLMFLMVGAQKLAIPTLDFGPVVLMFEVRGIMINLIFYMLLHLLYQTHRNQQVILELERSKADNLGAQYELLKQQVNPHFLFNSLSTLKSMVELEDKNSVDFILKLSDFYRFTLENRKLDLISLSEEIEILDAYMYLLKARFEEGIELEYRVPENVYRTWIPPFTLQLLVENCIKHNVVSLDKPLHIAIYEENGLLIVENPLQLKKNPEHSTEVGLDNINRRYFHLLNQKVQIENDQEYFRVKLPLIHENRNH</sequence>
<accession>A0A1G6V5V9</accession>